<dbReference type="PROSITE" id="PS50222">
    <property type="entry name" value="EF_HAND_2"/>
    <property type="match status" value="2"/>
</dbReference>
<evidence type="ECO:0000256" key="3">
    <source>
        <dbReference type="ARBA" id="ARBA00022837"/>
    </source>
</evidence>
<dbReference type="EMBL" id="MRZV01000708">
    <property type="protein sequence ID" value="PIK45516.1"/>
    <property type="molecule type" value="Genomic_DNA"/>
</dbReference>
<dbReference type="Pfam" id="PF13499">
    <property type="entry name" value="EF-hand_7"/>
    <property type="match status" value="1"/>
</dbReference>
<dbReference type="InterPro" id="IPR011992">
    <property type="entry name" value="EF-hand-dom_pair"/>
</dbReference>
<keyword evidence="3" id="KW-0106">Calcium</keyword>
<dbReference type="SUPFAM" id="SSF47473">
    <property type="entry name" value="EF-hand"/>
    <property type="match status" value="1"/>
</dbReference>
<dbReference type="Proteomes" id="UP000230750">
    <property type="component" value="Unassembled WGS sequence"/>
</dbReference>
<dbReference type="Gene3D" id="1.10.238.10">
    <property type="entry name" value="EF-hand"/>
    <property type="match status" value="2"/>
</dbReference>
<name>A0A2G8KBY5_STIJA</name>
<evidence type="ECO:0000256" key="2">
    <source>
        <dbReference type="ARBA" id="ARBA00022737"/>
    </source>
</evidence>
<protein>
    <submittedName>
        <fullName evidence="5">Putative myosin regulatory light chain 12B</fullName>
    </submittedName>
</protein>
<evidence type="ECO:0000313" key="6">
    <source>
        <dbReference type="Proteomes" id="UP000230750"/>
    </source>
</evidence>
<dbReference type="InterPro" id="IPR050403">
    <property type="entry name" value="Myosin_RLC"/>
</dbReference>
<dbReference type="PROSITE" id="PS00018">
    <property type="entry name" value="EF_HAND_1"/>
    <property type="match status" value="1"/>
</dbReference>
<keyword evidence="2" id="KW-0677">Repeat</keyword>
<keyword evidence="6" id="KW-1185">Reference proteome</keyword>
<comment type="caution">
    <text evidence="5">The sequence shown here is derived from an EMBL/GenBank/DDBJ whole genome shotgun (WGS) entry which is preliminary data.</text>
</comment>
<feature type="domain" description="EF-hand" evidence="4">
    <location>
        <begin position="30"/>
        <end position="65"/>
    </location>
</feature>
<dbReference type="OrthoDB" id="429467at2759"/>
<accession>A0A2G8KBY5</accession>
<dbReference type="CDD" id="cd00051">
    <property type="entry name" value="EFh"/>
    <property type="match status" value="1"/>
</dbReference>
<dbReference type="PANTHER" id="PTHR23049">
    <property type="entry name" value="MYOSIN REGULATORY LIGHT CHAIN 2"/>
    <property type="match status" value="1"/>
</dbReference>
<organism evidence="5 6">
    <name type="scientific">Stichopus japonicus</name>
    <name type="common">Sea cucumber</name>
    <dbReference type="NCBI Taxonomy" id="307972"/>
    <lineage>
        <taxon>Eukaryota</taxon>
        <taxon>Metazoa</taxon>
        <taxon>Echinodermata</taxon>
        <taxon>Eleutherozoa</taxon>
        <taxon>Echinozoa</taxon>
        <taxon>Holothuroidea</taxon>
        <taxon>Aspidochirotacea</taxon>
        <taxon>Aspidochirotida</taxon>
        <taxon>Stichopodidae</taxon>
        <taxon>Apostichopus</taxon>
    </lineage>
</organism>
<reference evidence="5 6" key="1">
    <citation type="journal article" date="2017" name="PLoS Biol.">
        <title>The sea cucumber genome provides insights into morphological evolution and visceral regeneration.</title>
        <authorList>
            <person name="Zhang X."/>
            <person name="Sun L."/>
            <person name="Yuan J."/>
            <person name="Sun Y."/>
            <person name="Gao Y."/>
            <person name="Zhang L."/>
            <person name="Li S."/>
            <person name="Dai H."/>
            <person name="Hamel J.F."/>
            <person name="Liu C."/>
            <person name="Yu Y."/>
            <person name="Liu S."/>
            <person name="Lin W."/>
            <person name="Guo K."/>
            <person name="Jin S."/>
            <person name="Xu P."/>
            <person name="Storey K.B."/>
            <person name="Huan P."/>
            <person name="Zhang T."/>
            <person name="Zhou Y."/>
            <person name="Zhang J."/>
            <person name="Lin C."/>
            <person name="Li X."/>
            <person name="Xing L."/>
            <person name="Huo D."/>
            <person name="Sun M."/>
            <person name="Wang L."/>
            <person name="Mercier A."/>
            <person name="Li F."/>
            <person name="Yang H."/>
            <person name="Xiang J."/>
        </authorList>
    </citation>
    <scope>NUCLEOTIDE SEQUENCE [LARGE SCALE GENOMIC DNA]</scope>
    <source>
        <strain evidence="5">Shaxun</strain>
        <tissue evidence="5">Muscle</tissue>
    </source>
</reference>
<proteinExistence type="predicted"/>
<evidence type="ECO:0000313" key="5">
    <source>
        <dbReference type="EMBL" id="PIK45516.1"/>
    </source>
</evidence>
<sequence>MASSKTKSKGRTKKRAQRATSNVFAMFDQTQIQEFKEAFNMIDENKDGFIDKEDLHDILASLGKNPSDAYLEDMMKEAPGPINFTMFLTLFGEKLNGTDPEDVIFNAFSCFDEEQSGKIQEDYLRELLTTMGDRFTDEEVDEIYREAPIKDGLFDFREFTRILKHGTKDKDDDPTP</sequence>
<evidence type="ECO:0000256" key="1">
    <source>
        <dbReference type="ARBA" id="ARBA00022723"/>
    </source>
</evidence>
<dbReference type="FunFam" id="1.10.238.10:FF:000010">
    <property type="entry name" value="Myosin regulatory light chain 2, atrial isoform"/>
    <property type="match status" value="1"/>
</dbReference>
<dbReference type="SMART" id="SM00054">
    <property type="entry name" value="EFh"/>
    <property type="match status" value="2"/>
</dbReference>
<dbReference type="InterPro" id="IPR018247">
    <property type="entry name" value="EF_Hand_1_Ca_BS"/>
</dbReference>
<evidence type="ECO:0000259" key="4">
    <source>
        <dbReference type="PROSITE" id="PS50222"/>
    </source>
</evidence>
<feature type="domain" description="EF-hand" evidence="4">
    <location>
        <begin position="99"/>
        <end position="134"/>
    </location>
</feature>
<dbReference type="AlphaFoldDB" id="A0A2G8KBY5"/>
<keyword evidence="1" id="KW-0479">Metal-binding</keyword>
<dbReference type="FunFam" id="1.10.238.10:FF:000007">
    <property type="entry name" value="Putative myosin regulatory light chain sqh"/>
    <property type="match status" value="1"/>
</dbReference>
<dbReference type="GO" id="GO:0005509">
    <property type="term" value="F:calcium ion binding"/>
    <property type="evidence" value="ECO:0007669"/>
    <property type="project" value="InterPro"/>
</dbReference>
<dbReference type="STRING" id="307972.A0A2G8KBY5"/>
<gene>
    <name evidence="5" type="ORF">BSL78_17620</name>
</gene>
<dbReference type="InterPro" id="IPR002048">
    <property type="entry name" value="EF_hand_dom"/>
</dbReference>